<comment type="subcellular location">
    <subcellularLocation>
        <location evidence="1">Membrane</location>
        <topology evidence="1">Single-pass membrane protein</topology>
    </subcellularLocation>
</comment>
<dbReference type="PANTHER" id="PTHR24416">
    <property type="entry name" value="TYROSINE-PROTEIN KINASE RECEPTOR"/>
    <property type="match status" value="1"/>
</dbReference>
<gene>
    <name evidence="9" type="ORF">BSL78_10764</name>
</gene>
<dbReference type="InterPro" id="IPR001245">
    <property type="entry name" value="Ser-Thr/Tyr_kinase_cat_dom"/>
</dbReference>
<keyword evidence="2" id="KW-0812">Transmembrane</keyword>
<feature type="domain" description="Ig-like" evidence="8">
    <location>
        <begin position="10"/>
        <end position="113"/>
    </location>
</feature>
<dbReference type="InterPro" id="IPR036179">
    <property type="entry name" value="Ig-like_dom_sf"/>
</dbReference>
<dbReference type="Pfam" id="PF07714">
    <property type="entry name" value="PK_Tyr_Ser-Thr"/>
    <property type="match status" value="1"/>
</dbReference>
<dbReference type="InterPro" id="IPR000719">
    <property type="entry name" value="Prot_kinase_dom"/>
</dbReference>
<evidence type="ECO:0000256" key="1">
    <source>
        <dbReference type="ARBA" id="ARBA00004167"/>
    </source>
</evidence>
<dbReference type="SUPFAM" id="SSF48726">
    <property type="entry name" value="Immunoglobulin"/>
    <property type="match status" value="2"/>
</dbReference>
<dbReference type="PANTHER" id="PTHR24416:SF611">
    <property type="entry name" value="TYROSINE-PROTEIN KINASE TRANSMEMBRANE RECEPTOR ROR"/>
    <property type="match status" value="1"/>
</dbReference>
<dbReference type="GO" id="GO:0005886">
    <property type="term" value="C:plasma membrane"/>
    <property type="evidence" value="ECO:0007669"/>
    <property type="project" value="TreeGrafter"/>
</dbReference>
<dbReference type="SUPFAM" id="SSF56112">
    <property type="entry name" value="Protein kinase-like (PK-like)"/>
    <property type="match status" value="1"/>
</dbReference>
<dbReference type="GO" id="GO:0007169">
    <property type="term" value="P:cell surface receptor protein tyrosine kinase signaling pathway"/>
    <property type="evidence" value="ECO:0007669"/>
    <property type="project" value="TreeGrafter"/>
</dbReference>
<protein>
    <submittedName>
        <fullName evidence="9">Uncharacterized protein</fullName>
    </submittedName>
</protein>
<dbReference type="GO" id="GO:0005524">
    <property type="term" value="F:ATP binding"/>
    <property type="evidence" value="ECO:0007669"/>
    <property type="project" value="InterPro"/>
</dbReference>
<keyword evidence="5" id="KW-0325">Glycoprotein</keyword>
<accession>A0A2G8KWI4</accession>
<dbReference type="SMART" id="SM00409">
    <property type="entry name" value="IG"/>
    <property type="match status" value="1"/>
</dbReference>
<reference evidence="9 10" key="1">
    <citation type="journal article" date="2017" name="PLoS Biol.">
        <title>The sea cucumber genome provides insights into morphological evolution and visceral regeneration.</title>
        <authorList>
            <person name="Zhang X."/>
            <person name="Sun L."/>
            <person name="Yuan J."/>
            <person name="Sun Y."/>
            <person name="Gao Y."/>
            <person name="Zhang L."/>
            <person name="Li S."/>
            <person name="Dai H."/>
            <person name="Hamel J.F."/>
            <person name="Liu C."/>
            <person name="Yu Y."/>
            <person name="Liu S."/>
            <person name="Lin W."/>
            <person name="Guo K."/>
            <person name="Jin S."/>
            <person name="Xu P."/>
            <person name="Storey K.B."/>
            <person name="Huan P."/>
            <person name="Zhang T."/>
            <person name="Zhou Y."/>
            <person name="Zhang J."/>
            <person name="Lin C."/>
            <person name="Li X."/>
            <person name="Xing L."/>
            <person name="Huo D."/>
            <person name="Sun M."/>
            <person name="Wang L."/>
            <person name="Mercier A."/>
            <person name="Li F."/>
            <person name="Yang H."/>
            <person name="Xiang J."/>
        </authorList>
    </citation>
    <scope>NUCLEOTIDE SEQUENCE [LARGE SCALE GENOMIC DNA]</scope>
    <source>
        <strain evidence="9">Shaxun</strain>
        <tissue evidence="9">Muscle</tissue>
    </source>
</reference>
<dbReference type="Proteomes" id="UP000230750">
    <property type="component" value="Unassembled WGS sequence"/>
</dbReference>
<evidence type="ECO:0000256" key="2">
    <source>
        <dbReference type="ARBA" id="ARBA00022692"/>
    </source>
</evidence>
<dbReference type="AlphaFoldDB" id="A0A2G8KWI4"/>
<dbReference type="InterPro" id="IPR003599">
    <property type="entry name" value="Ig_sub"/>
</dbReference>
<evidence type="ECO:0000256" key="3">
    <source>
        <dbReference type="ARBA" id="ARBA00022989"/>
    </source>
</evidence>
<dbReference type="InterPro" id="IPR013783">
    <property type="entry name" value="Ig-like_fold"/>
</dbReference>
<evidence type="ECO:0000313" key="10">
    <source>
        <dbReference type="Proteomes" id="UP000230750"/>
    </source>
</evidence>
<evidence type="ECO:0000256" key="6">
    <source>
        <dbReference type="ARBA" id="ARBA00023319"/>
    </source>
</evidence>
<evidence type="ECO:0000259" key="8">
    <source>
        <dbReference type="PROSITE" id="PS50835"/>
    </source>
</evidence>
<sequence>MKINLSVTCPYKITSAVWTLACFLIFEGCLGMKTQTEAIGSCAKLTCTNNFTGEDVTSLWYFENVTITDAVHSHTKEPYNQDDRYTSKLLDDGRSASLEITNVTVADVGTYSCVMYTGLRLWKEYMFLQIYSQPELRANKSILENETITAVCCVDVTPIWTIVELSWTLDEITFTHVEHDTQTNLSDSVSTLCSFASFQSDRKHHNKDLVCDVEGGRKGMSKQILNVWYPATVQMVTSPTINVAYDADILLVICKVDGNPPPDVSLQKLNDMFEWKTIDIKPLNKSNLTTQLWEFQLPSKDTYVNGMYRCTANNYFGNIEVSSIISVEKELSSSILRSDSSWIIYTLSVIATFILALLVTMSTKKKCLSWCSNLRAVRRDLPQTPDFALQRIDTLVNSSETVEKNYLDMYASIDEEDHTQEPHKLKKFDGAYVTFVAQLNPETTRERWLGILNKGTVTETYTHMRSCTDVTKASEETEYFLRHIATLPKNETVVKTFGVFEKSGVTYCLEEYMAFGTVRTYLEITFGQSFLYGNAMEPVPQHFLTFASNVIDGMKFLHQNGWIHPGLSTEKLLISQTGNSSFSCKLYDFCYVMCSRGRLKEELEKNNGIVHLNIPPEAKRKGEYTRESDLWAVGVVLWEIFSYGAKIPQYKDILKPKDVLGKLTRPGNCPGQMYEAMSLCWQWDQQSRLSFDELNEYLQSTTETYMATTNQQAGTGAASSAMEPQPDIYNKEIYKVSN</sequence>
<dbReference type="OrthoDB" id="10045578at2759"/>
<dbReference type="InterPro" id="IPR050122">
    <property type="entry name" value="RTK"/>
</dbReference>
<comment type="caution">
    <text evidence="9">The sequence shown here is derived from an EMBL/GenBank/DDBJ whole genome shotgun (WGS) entry which is preliminary data.</text>
</comment>
<keyword evidence="4" id="KW-0472">Membrane</keyword>
<dbReference type="InterPro" id="IPR013106">
    <property type="entry name" value="Ig_V-set"/>
</dbReference>
<dbReference type="GO" id="GO:0004714">
    <property type="term" value="F:transmembrane receptor protein tyrosine kinase activity"/>
    <property type="evidence" value="ECO:0007669"/>
    <property type="project" value="TreeGrafter"/>
</dbReference>
<evidence type="ECO:0000256" key="5">
    <source>
        <dbReference type="ARBA" id="ARBA00023180"/>
    </source>
</evidence>
<dbReference type="PROSITE" id="PS50835">
    <property type="entry name" value="IG_LIKE"/>
    <property type="match status" value="2"/>
</dbReference>
<keyword evidence="3" id="KW-1133">Transmembrane helix</keyword>
<feature type="domain" description="Ig-like" evidence="8">
    <location>
        <begin position="230"/>
        <end position="332"/>
    </location>
</feature>
<dbReference type="Gene3D" id="2.60.40.10">
    <property type="entry name" value="Immunoglobulins"/>
    <property type="match status" value="2"/>
</dbReference>
<dbReference type="InterPro" id="IPR011009">
    <property type="entry name" value="Kinase-like_dom_sf"/>
</dbReference>
<dbReference type="Pfam" id="PF07686">
    <property type="entry name" value="V-set"/>
    <property type="match status" value="1"/>
</dbReference>
<proteinExistence type="predicted"/>
<dbReference type="InterPro" id="IPR007110">
    <property type="entry name" value="Ig-like_dom"/>
</dbReference>
<organism evidence="9 10">
    <name type="scientific">Stichopus japonicus</name>
    <name type="common">Sea cucumber</name>
    <dbReference type="NCBI Taxonomy" id="307972"/>
    <lineage>
        <taxon>Eukaryota</taxon>
        <taxon>Metazoa</taxon>
        <taxon>Echinodermata</taxon>
        <taxon>Eleutherozoa</taxon>
        <taxon>Echinozoa</taxon>
        <taxon>Holothuroidea</taxon>
        <taxon>Aspidochirotacea</taxon>
        <taxon>Aspidochirotida</taxon>
        <taxon>Stichopodidae</taxon>
        <taxon>Apostichopus</taxon>
    </lineage>
</organism>
<evidence type="ECO:0000259" key="7">
    <source>
        <dbReference type="PROSITE" id="PS50011"/>
    </source>
</evidence>
<dbReference type="Gene3D" id="1.10.510.10">
    <property type="entry name" value="Transferase(Phosphotransferase) domain 1"/>
    <property type="match status" value="1"/>
</dbReference>
<feature type="domain" description="Protein kinase" evidence="7">
    <location>
        <begin position="443"/>
        <end position="698"/>
    </location>
</feature>
<dbReference type="PROSITE" id="PS50011">
    <property type="entry name" value="PROTEIN_KINASE_DOM"/>
    <property type="match status" value="1"/>
</dbReference>
<dbReference type="EMBL" id="MRZV01000333">
    <property type="protein sequence ID" value="PIK52335.1"/>
    <property type="molecule type" value="Genomic_DNA"/>
</dbReference>
<evidence type="ECO:0000256" key="4">
    <source>
        <dbReference type="ARBA" id="ARBA00023136"/>
    </source>
</evidence>
<evidence type="ECO:0000313" key="9">
    <source>
        <dbReference type="EMBL" id="PIK52335.1"/>
    </source>
</evidence>
<keyword evidence="6" id="KW-0393">Immunoglobulin domain</keyword>
<dbReference type="PIRSF" id="PIRSF000615">
    <property type="entry name" value="TyrPK_CSF1-R"/>
    <property type="match status" value="1"/>
</dbReference>
<name>A0A2G8KWI4_STIJA</name>
<keyword evidence="10" id="KW-1185">Reference proteome</keyword>
<dbReference type="SMART" id="SM00220">
    <property type="entry name" value="S_TKc"/>
    <property type="match status" value="1"/>
</dbReference>
<dbReference type="STRING" id="307972.A0A2G8KWI4"/>
<dbReference type="GO" id="GO:0043235">
    <property type="term" value="C:receptor complex"/>
    <property type="evidence" value="ECO:0007669"/>
    <property type="project" value="TreeGrafter"/>
</dbReference>